<evidence type="ECO:0000256" key="1">
    <source>
        <dbReference type="SAM" id="MobiDB-lite"/>
    </source>
</evidence>
<dbReference type="AlphaFoldDB" id="A0A061QYD4"/>
<accession>A0A061QYD4</accession>
<gene>
    <name evidence="3" type="ORF">TSPGSL018_20579</name>
</gene>
<dbReference type="Gene3D" id="3.40.50.1820">
    <property type="entry name" value="alpha/beta hydrolase"/>
    <property type="match status" value="1"/>
</dbReference>
<proteinExistence type="predicted"/>
<feature type="compositionally biased region" description="Low complexity" evidence="1">
    <location>
        <begin position="318"/>
        <end position="339"/>
    </location>
</feature>
<name>A0A061QYD4_9CHLO</name>
<dbReference type="InterPro" id="IPR029058">
    <property type="entry name" value="AB_hydrolase_fold"/>
</dbReference>
<dbReference type="InterPro" id="IPR050471">
    <property type="entry name" value="AB_hydrolase"/>
</dbReference>
<dbReference type="EMBL" id="GBEZ01023417">
    <property type="protein sequence ID" value="JAC63470.1"/>
    <property type="molecule type" value="Transcribed_RNA"/>
</dbReference>
<feature type="domain" description="AB hydrolase-1" evidence="2">
    <location>
        <begin position="37"/>
        <end position="293"/>
    </location>
</feature>
<protein>
    <submittedName>
        <fullName evidence="3">Aminoacrylate hydrolase-like</fullName>
    </submittedName>
</protein>
<dbReference type="Pfam" id="PF00561">
    <property type="entry name" value="Abhydrolase_1"/>
    <property type="match status" value="1"/>
</dbReference>
<reference evidence="3" key="1">
    <citation type="submission" date="2014-05" db="EMBL/GenBank/DDBJ databases">
        <title>The transcriptome of the halophilic microalga Tetraselmis sp. GSL018 isolated from the Great Salt Lake, Utah.</title>
        <authorList>
            <person name="Jinkerson R.E."/>
            <person name="D'Adamo S."/>
            <person name="Posewitz M.C."/>
        </authorList>
    </citation>
    <scope>NUCLEOTIDE SEQUENCE</scope>
    <source>
        <strain evidence="3">GSL018</strain>
    </source>
</reference>
<evidence type="ECO:0000259" key="2">
    <source>
        <dbReference type="Pfam" id="PF00561"/>
    </source>
</evidence>
<dbReference type="PANTHER" id="PTHR43433">
    <property type="entry name" value="HYDROLASE, ALPHA/BETA FOLD FAMILY PROTEIN"/>
    <property type="match status" value="1"/>
</dbReference>
<evidence type="ECO:0000313" key="3">
    <source>
        <dbReference type="EMBL" id="JAC63470.1"/>
    </source>
</evidence>
<dbReference type="GO" id="GO:0016787">
    <property type="term" value="F:hydrolase activity"/>
    <property type="evidence" value="ECO:0007669"/>
    <property type="project" value="UniProtKB-KW"/>
</dbReference>
<feature type="non-terminal residue" evidence="3">
    <location>
        <position position="345"/>
    </location>
</feature>
<dbReference type="PANTHER" id="PTHR43433:SF5">
    <property type="entry name" value="AB HYDROLASE-1 DOMAIN-CONTAINING PROTEIN"/>
    <property type="match status" value="1"/>
</dbReference>
<keyword evidence="3" id="KW-0378">Hydrolase</keyword>
<dbReference type="SUPFAM" id="SSF53474">
    <property type="entry name" value="alpha/beta-Hydrolases"/>
    <property type="match status" value="1"/>
</dbReference>
<feature type="region of interest" description="Disordered" evidence="1">
    <location>
        <begin position="315"/>
        <end position="345"/>
    </location>
</feature>
<organism evidence="3">
    <name type="scientific">Tetraselmis sp. GSL018</name>
    <dbReference type="NCBI Taxonomy" id="582737"/>
    <lineage>
        <taxon>Eukaryota</taxon>
        <taxon>Viridiplantae</taxon>
        <taxon>Chlorophyta</taxon>
        <taxon>core chlorophytes</taxon>
        <taxon>Chlorodendrophyceae</taxon>
        <taxon>Chlorodendrales</taxon>
        <taxon>Chlorodendraceae</taxon>
        <taxon>Tetraselmis</taxon>
    </lineage>
</organism>
<sequence>MPYVAVNDVELFYELHCSKHGQLEGECRSCPCRHSYRILLVMGFQARGEAWRFNLDALLSFKPPGSNEEVLCCWFDNRGVGKSSHPPRREDYSTVKMAKDALALMDFLGWEKAHVFGHSMGGMISCKVAAMAPERIHSLALLSVTGGRWQAVASIVKRLPGLVKHGVATARTAEQRARAMLYCHFSRMWLKEEAKTQDGRTSRRKEVLFEEYLTDIEATSTSAPSSRGAEGQMRAVLYHTVTKREAEKIRKGGFPILVIHGRKDVIASIHFAEKLAKRLRATSVFTSAGHFINRESVDEVNHALLALLARVHNPSPSPGRAGSGPAEAAARTAGAAPDGAGEGAA</sequence>
<dbReference type="InterPro" id="IPR000073">
    <property type="entry name" value="AB_hydrolase_1"/>
</dbReference>